<reference evidence="1 2" key="1">
    <citation type="journal article" date="2020" name="bioRxiv">
        <title>Sequence and annotation of 42 cannabis genomes reveals extensive copy number variation in cannabinoid synthesis and pathogen resistance genes.</title>
        <authorList>
            <person name="Mckernan K.J."/>
            <person name="Helbert Y."/>
            <person name="Kane L.T."/>
            <person name="Ebling H."/>
            <person name="Zhang L."/>
            <person name="Liu B."/>
            <person name="Eaton Z."/>
            <person name="Mclaughlin S."/>
            <person name="Kingan S."/>
            <person name="Baybayan P."/>
            <person name="Concepcion G."/>
            <person name="Jordan M."/>
            <person name="Riva A."/>
            <person name="Barbazuk W."/>
            <person name="Harkins T."/>
        </authorList>
    </citation>
    <scope>NUCLEOTIDE SEQUENCE [LARGE SCALE GENOMIC DNA]</scope>
    <source>
        <strain evidence="2">cv. Jamaican Lion 4</strain>
        <tissue evidence="1">Leaf</tissue>
    </source>
</reference>
<keyword evidence="2" id="KW-1185">Reference proteome</keyword>
<name>A0A7J6E595_CANSA</name>
<proteinExistence type="predicted"/>
<accession>A0A7J6E595</accession>
<comment type="caution">
    <text evidence="1">The sequence shown here is derived from an EMBL/GenBank/DDBJ whole genome shotgun (WGS) entry which is preliminary data.</text>
</comment>
<evidence type="ECO:0000313" key="2">
    <source>
        <dbReference type="Proteomes" id="UP000583929"/>
    </source>
</evidence>
<sequence>MVLVTPIALEVAQLAGLRVAEAVGGEVEIIGLEFGFDFLYRFGKMFVHFSHEVFLLLGKRAWAVEFTGWTNWLAAESIIHRKMTRGERIRSSPLSSNKPDEQSLTQHGFHHFLPNMTSQQIESLNNCGHVHAVIPNHDWPYCSLHGDGVAHHGACGRSSRSSFHNKSLN</sequence>
<gene>
    <name evidence="1" type="ORF">G4B88_031266</name>
</gene>
<dbReference type="EMBL" id="JAATIQ010000500">
    <property type="protein sequence ID" value="KAF4353615.1"/>
    <property type="molecule type" value="Genomic_DNA"/>
</dbReference>
<dbReference type="AlphaFoldDB" id="A0A7J6E595"/>
<evidence type="ECO:0000313" key="1">
    <source>
        <dbReference type="EMBL" id="KAF4353615.1"/>
    </source>
</evidence>
<organism evidence="1 2">
    <name type="scientific">Cannabis sativa</name>
    <name type="common">Hemp</name>
    <name type="synonym">Marijuana</name>
    <dbReference type="NCBI Taxonomy" id="3483"/>
    <lineage>
        <taxon>Eukaryota</taxon>
        <taxon>Viridiplantae</taxon>
        <taxon>Streptophyta</taxon>
        <taxon>Embryophyta</taxon>
        <taxon>Tracheophyta</taxon>
        <taxon>Spermatophyta</taxon>
        <taxon>Magnoliopsida</taxon>
        <taxon>eudicotyledons</taxon>
        <taxon>Gunneridae</taxon>
        <taxon>Pentapetalae</taxon>
        <taxon>rosids</taxon>
        <taxon>fabids</taxon>
        <taxon>Rosales</taxon>
        <taxon>Cannabaceae</taxon>
        <taxon>Cannabis</taxon>
    </lineage>
</organism>
<dbReference type="Proteomes" id="UP000583929">
    <property type="component" value="Unassembled WGS sequence"/>
</dbReference>
<protein>
    <submittedName>
        <fullName evidence="1">Uncharacterized protein</fullName>
    </submittedName>
</protein>